<dbReference type="InterPro" id="IPR003728">
    <property type="entry name" value="Ribosome_maturation_RimP"/>
</dbReference>
<feature type="domain" description="Ribosome maturation factor RimP C-terminal" evidence="5">
    <location>
        <begin position="96"/>
        <end position="162"/>
    </location>
</feature>
<organism evidence="6 7">
    <name type="scientific">Novosphingobium album</name>
    <name type="common">ex Liu et al. 2023</name>
    <dbReference type="NCBI Taxonomy" id="3031130"/>
    <lineage>
        <taxon>Bacteria</taxon>
        <taxon>Pseudomonadati</taxon>
        <taxon>Pseudomonadota</taxon>
        <taxon>Alphaproteobacteria</taxon>
        <taxon>Sphingomonadales</taxon>
        <taxon>Sphingomonadaceae</taxon>
        <taxon>Novosphingobium</taxon>
    </lineage>
</organism>
<evidence type="ECO:0000313" key="7">
    <source>
        <dbReference type="Proteomes" id="UP001216253"/>
    </source>
</evidence>
<dbReference type="RefSeq" id="WP_275229176.1">
    <property type="nucleotide sequence ID" value="NZ_JARESE010000050.1"/>
</dbReference>
<evidence type="ECO:0000256" key="3">
    <source>
        <dbReference type="HAMAP-Rule" id="MF_01077"/>
    </source>
</evidence>
<dbReference type="InterPro" id="IPR028998">
    <property type="entry name" value="RimP_C"/>
</dbReference>
<dbReference type="InterPro" id="IPR028989">
    <property type="entry name" value="RimP_N"/>
</dbReference>
<dbReference type="SUPFAM" id="SSF75420">
    <property type="entry name" value="YhbC-like, N-terminal domain"/>
    <property type="match status" value="1"/>
</dbReference>
<comment type="caution">
    <text evidence="6">The sequence shown here is derived from an EMBL/GenBank/DDBJ whole genome shotgun (WGS) entry which is preliminary data.</text>
</comment>
<dbReference type="Pfam" id="PF17384">
    <property type="entry name" value="DUF150_C"/>
    <property type="match status" value="1"/>
</dbReference>
<dbReference type="PANTHER" id="PTHR33867">
    <property type="entry name" value="RIBOSOME MATURATION FACTOR RIMP"/>
    <property type="match status" value="1"/>
</dbReference>
<dbReference type="Pfam" id="PF02576">
    <property type="entry name" value="RimP_N"/>
    <property type="match status" value="1"/>
</dbReference>
<comment type="subcellular location">
    <subcellularLocation>
        <location evidence="3">Cytoplasm</location>
    </subcellularLocation>
</comment>
<dbReference type="HAMAP" id="MF_01077">
    <property type="entry name" value="RimP"/>
    <property type="match status" value="1"/>
</dbReference>
<dbReference type="EMBL" id="JARESE010000050">
    <property type="protein sequence ID" value="MDE8653068.1"/>
    <property type="molecule type" value="Genomic_DNA"/>
</dbReference>
<sequence length="193" mass="21038">MVDIARIIEVVEPEVKALGFALVRVKLLGRSEVGDDELALQIMAERPETGQLLLDDCVALSHRVSDRIDALEEQGEVLIADAYRLEVSSPGIDRPLTRPGDFAQWAGHEAKINLINPVDGNRKALHGDLAGLEGETVLFDDRKSGRVTFPLDDIHSARLVLTDRLIAATRPLDASGADEVVDGADDILEEQED</sequence>
<keyword evidence="2 3" id="KW-0690">Ribosome biogenesis</keyword>
<dbReference type="Gene3D" id="3.30.300.70">
    <property type="entry name" value="RimP-like superfamily, N-terminal"/>
    <property type="match status" value="1"/>
</dbReference>
<dbReference type="NCBIfam" id="NF011229">
    <property type="entry name" value="PRK14636.1"/>
    <property type="match status" value="1"/>
</dbReference>
<accession>A0ABT5WTG2</accession>
<comment type="similarity">
    <text evidence="3">Belongs to the RimP family.</text>
</comment>
<dbReference type="Gene3D" id="2.30.30.180">
    <property type="entry name" value="Ribosome maturation factor RimP, C-terminal domain"/>
    <property type="match status" value="1"/>
</dbReference>
<evidence type="ECO:0000256" key="1">
    <source>
        <dbReference type="ARBA" id="ARBA00022490"/>
    </source>
</evidence>
<evidence type="ECO:0000259" key="5">
    <source>
        <dbReference type="Pfam" id="PF17384"/>
    </source>
</evidence>
<dbReference type="PANTHER" id="PTHR33867:SF1">
    <property type="entry name" value="RIBOSOME MATURATION FACTOR RIMP"/>
    <property type="match status" value="1"/>
</dbReference>
<dbReference type="CDD" id="cd01734">
    <property type="entry name" value="YlxS_C"/>
    <property type="match status" value="1"/>
</dbReference>
<evidence type="ECO:0000259" key="4">
    <source>
        <dbReference type="Pfam" id="PF02576"/>
    </source>
</evidence>
<comment type="function">
    <text evidence="3">Required for maturation of 30S ribosomal subunits.</text>
</comment>
<dbReference type="InterPro" id="IPR035956">
    <property type="entry name" value="RimP_N_sf"/>
</dbReference>
<dbReference type="Proteomes" id="UP001216253">
    <property type="component" value="Unassembled WGS sequence"/>
</dbReference>
<evidence type="ECO:0000256" key="2">
    <source>
        <dbReference type="ARBA" id="ARBA00022517"/>
    </source>
</evidence>
<dbReference type="InterPro" id="IPR036847">
    <property type="entry name" value="RimP_C_sf"/>
</dbReference>
<feature type="domain" description="Ribosome maturation factor RimP N-terminal" evidence="4">
    <location>
        <begin position="11"/>
        <end position="93"/>
    </location>
</feature>
<proteinExistence type="inferred from homology"/>
<reference evidence="6 7" key="1">
    <citation type="submission" date="2023-03" db="EMBL/GenBank/DDBJ databases">
        <title>NovoSphingobium album sp. nov. isolated from polycyclic aromatic hydrocarbons- and heavy-metal polluted soil.</title>
        <authorList>
            <person name="Liu Z."/>
            <person name="Wang K."/>
        </authorList>
    </citation>
    <scope>NUCLEOTIDE SEQUENCE [LARGE SCALE GENOMIC DNA]</scope>
    <source>
        <strain evidence="6 7">H3SJ31-1</strain>
    </source>
</reference>
<protein>
    <recommendedName>
        <fullName evidence="3">Ribosome maturation factor RimP</fullName>
    </recommendedName>
</protein>
<evidence type="ECO:0000313" key="6">
    <source>
        <dbReference type="EMBL" id="MDE8653068.1"/>
    </source>
</evidence>
<keyword evidence="7" id="KW-1185">Reference proteome</keyword>
<keyword evidence="1 3" id="KW-0963">Cytoplasm</keyword>
<name>A0ABT5WTG2_9SPHN</name>
<dbReference type="SUPFAM" id="SSF74942">
    <property type="entry name" value="YhbC-like, C-terminal domain"/>
    <property type="match status" value="1"/>
</dbReference>
<gene>
    <name evidence="3 6" type="primary">rimP</name>
    <name evidence="6" type="ORF">PYV00_15275</name>
</gene>